<dbReference type="SUPFAM" id="SSF50978">
    <property type="entry name" value="WD40 repeat-like"/>
    <property type="match status" value="1"/>
</dbReference>
<comment type="caution">
    <text evidence="1">The sequence shown here is derived from an EMBL/GenBank/DDBJ whole genome shotgun (WGS) entry which is preliminary data.</text>
</comment>
<name>A0ABS9HX72_9GAMM</name>
<reference evidence="1 2" key="1">
    <citation type="submission" date="2022-01" db="EMBL/GenBank/DDBJ databases">
        <title>Lysobacter chinensis sp. nov., a bacterium isolated from cow dung compost.</title>
        <authorList>
            <person name="Liu Y."/>
        </authorList>
    </citation>
    <scope>NUCLEOTIDE SEQUENCE [LARGE SCALE GENOMIC DNA]</scope>
    <source>
        <strain evidence="1 2">TLK-CK17</strain>
    </source>
</reference>
<protein>
    <recommendedName>
        <fullName evidence="3">WD40 repeat domain-containing protein</fullName>
    </recommendedName>
</protein>
<proteinExistence type="predicted"/>
<dbReference type="RefSeq" id="WP_237055920.1">
    <property type="nucleotide sequence ID" value="NZ_JAKJPO010000009.1"/>
</dbReference>
<dbReference type="Proteomes" id="UP001430796">
    <property type="component" value="Unassembled WGS sequence"/>
</dbReference>
<evidence type="ECO:0008006" key="3">
    <source>
        <dbReference type="Google" id="ProtNLM"/>
    </source>
</evidence>
<accession>A0ABS9HX72</accession>
<keyword evidence="2" id="KW-1185">Reference proteome</keyword>
<dbReference type="Gene3D" id="2.130.10.10">
    <property type="entry name" value="YVTN repeat-like/Quinoprotein amine dehydrogenase"/>
    <property type="match status" value="1"/>
</dbReference>
<gene>
    <name evidence="1" type="ORF">L3V18_14220</name>
</gene>
<dbReference type="InterPro" id="IPR015943">
    <property type="entry name" value="WD40/YVTN_repeat-like_dom_sf"/>
</dbReference>
<sequence length="369" mass="40769">MRAGSGRRWIAALLALCALLALSWWWYATSRHARIDPEFVQNFIDLNRRIDDSATAVAYDPTLKLLAIGRESGRLELWDARKADARIARDAHTYRIEHIAFGAKDGIVLTHSIGTTMMGLDPHGMPKVWDARSGELLLALPGEWIGGPLAATPIAGLYLIASGDELHIYDHARRAVVGQPLRLRGSVTALASDATSGLIAAGTSSGELALLEPDVTGEVPRLEVVRKTSTYGLESRTDILAVMLRDGGERLVTVNWLPKAQRQDHPANIAGQQAEIVQWNTRNWQRERTFPHSLQTVHWASYTPGEPWLVLAGNESSRGRIELVDLRRGEAWRYKANTTHPVAVLLPEIRAGLILQSGGATRIRYLDQE</sequence>
<organism evidence="1 2">
    <name type="scientific">Marilutibacter chinensis</name>
    <dbReference type="NCBI Taxonomy" id="2912247"/>
    <lineage>
        <taxon>Bacteria</taxon>
        <taxon>Pseudomonadati</taxon>
        <taxon>Pseudomonadota</taxon>
        <taxon>Gammaproteobacteria</taxon>
        <taxon>Lysobacterales</taxon>
        <taxon>Lysobacteraceae</taxon>
        <taxon>Marilutibacter</taxon>
    </lineage>
</organism>
<reference evidence="2" key="2">
    <citation type="submission" date="2022-01" db="EMBL/GenBank/DDBJ databases">
        <title>Lysobacter chinensis sp. nov., a bacterium isolated from cow dung compost.</title>
        <authorList>
            <person name="Zhou L.Y."/>
        </authorList>
    </citation>
    <scope>NUCLEOTIDE SEQUENCE [LARGE SCALE GENOMIC DNA]</scope>
    <source>
        <strain evidence="2">TLK-CK17</strain>
    </source>
</reference>
<dbReference type="EMBL" id="JAKJPO010000009">
    <property type="protein sequence ID" value="MCF7222930.1"/>
    <property type="molecule type" value="Genomic_DNA"/>
</dbReference>
<dbReference type="InterPro" id="IPR036322">
    <property type="entry name" value="WD40_repeat_dom_sf"/>
</dbReference>
<evidence type="ECO:0000313" key="1">
    <source>
        <dbReference type="EMBL" id="MCF7222930.1"/>
    </source>
</evidence>
<evidence type="ECO:0000313" key="2">
    <source>
        <dbReference type="Proteomes" id="UP001430796"/>
    </source>
</evidence>
<reference evidence="1 2" key="3">
    <citation type="submission" date="2022-01" db="EMBL/GenBank/DDBJ databases">
        <authorList>
            <person name="Zhou L.Y."/>
        </authorList>
    </citation>
    <scope>NUCLEOTIDE SEQUENCE [LARGE SCALE GENOMIC DNA]</scope>
    <source>
        <strain evidence="1 2">TLK-CK17</strain>
    </source>
</reference>